<dbReference type="Proteomes" id="UP001199469">
    <property type="component" value="Unassembled WGS sequence"/>
</dbReference>
<comment type="caution">
    <text evidence="1">The sequence shown here is derived from an EMBL/GenBank/DDBJ whole genome shotgun (WGS) entry which is preliminary data.</text>
</comment>
<organism evidence="1 2">
    <name type="scientific">Actinomycetospora endophytica</name>
    <dbReference type="NCBI Taxonomy" id="2291215"/>
    <lineage>
        <taxon>Bacteria</taxon>
        <taxon>Bacillati</taxon>
        <taxon>Actinomycetota</taxon>
        <taxon>Actinomycetes</taxon>
        <taxon>Pseudonocardiales</taxon>
        <taxon>Pseudonocardiaceae</taxon>
        <taxon>Actinomycetospora</taxon>
    </lineage>
</organism>
<evidence type="ECO:0000313" key="1">
    <source>
        <dbReference type="EMBL" id="MCD2195895.1"/>
    </source>
</evidence>
<protein>
    <recommendedName>
        <fullName evidence="3">Transcriptional regulator, AbiEi antitoxin, Type IV TA system</fullName>
    </recommendedName>
</protein>
<reference evidence="1 2" key="1">
    <citation type="submission" date="2021-11" db="EMBL/GenBank/DDBJ databases">
        <title>Draft genome sequence of Actinomycetospora sp. SF1 isolated from the rhizosphere soil.</title>
        <authorList>
            <person name="Duangmal K."/>
            <person name="Chantavorakit T."/>
        </authorList>
    </citation>
    <scope>NUCLEOTIDE SEQUENCE [LARGE SCALE GENOMIC DNA]</scope>
    <source>
        <strain evidence="1 2">TBRC 5722</strain>
    </source>
</reference>
<name>A0ABS8PC85_9PSEU</name>
<accession>A0ABS8PC85</accession>
<evidence type="ECO:0000313" key="2">
    <source>
        <dbReference type="Proteomes" id="UP001199469"/>
    </source>
</evidence>
<keyword evidence="2" id="KW-1185">Reference proteome</keyword>
<proteinExistence type="predicted"/>
<dbReference type="RefSeq" id="WP_230737677.1">
    <property type="nucleotide sequence ID" value="NZ_JAJNDB010000005.1"/>
</dbReference>
<gene>
    <name evidence="1" type="ORF">LQ327_21225</name>
</gene>
<evidence type="ECO:0008006" key="3">
    <source>
        <dbReference type="Google" id="ProtNLM"/>
    </source>
</evidence>
<dbReference type="EMBL" id="JAJNDB010000005">
    <property type="protein sequence ID" value="MCD2195895.1"/>
    <property type="molecule type" value="Genomic_DNA"/>
</dbReference>
<sequence length="289" mass="31669">MTFAEIRANVRAKRWIPMLHGVYALVTGEPTPEMWRRAALLFIRGPAVLSHATAAAVLKLPGGSDKGPLHVTVPYGSSARGCAQVIVHRSRAFEHLALRGTDPPVTSKAHTLVDLAVEAPSAREAMRLLTAGATQAHVPGERVRAALEVRRPRRYRRALVAAAKLLVDGVESVLEAWYADDVELAHGLPIGTRQVARIVEGRRRAEDIEYPMPCGVLTVRLDGWRTHANRRTARVDRARDNAAELEGRARLTFGYEEVKDASCAVAAAVATRLRQLGWEGEFIRCTACL</sequence>